<gene>
    <name evidence="4" type="ORF">MAQA_11086</name>
</gene>
<keyword evidence="5" id="KW-1185">Reference proteome</keyword>
<dbReference type="InterPro" id="IPR036188">
    <property type="entry name" value="FAD/NAD-bd_sf"/>
</dbReference>
<sequence length="28" mass="2851">MAKEYDVVVLGGGTGGYVAAIEAAKKRP</sequence>
<dbReference type="EC" id="1.8.1.4" evidence="4"/>
<dbReference type="AlphaFoldDB" id="W7B4A5"/>
<keyword evidence="1" id="KW-0285">Flavoprotein</keyword>
<name>W7B4A5_9LIST</name>
<keyword evidence="2 4" id="KW-0560">Oxidoreductase</keyword>
<dbReference type="InterPro" id="IPR003953">
    <property type="entry name" value="FAD-dep_OxRdtase_2_FAD-bd"/>
</dbReference>
<reference evidence="4 5" key="1">
    <citation type="journal article" date="2014" name="Int. J. Syst. Evol. Microbiol.">
        <title>Listeria floridensis sp. nov., Listeria aquatica sp. nov., Listeria cornellensis sp. nov., Listeria riparia sp. nov. and Listeria grandensis sp. nov., from agricultural and natural environments.</title>
        <authorList>
            <person name="den Bakker H.C."/>
            <person name="Warchocki S."/>
            <person name="Wright E.M."/>
            <person name="Allred A.F."/>
            <person name="Ahlstrom C."/>
            <person name="Manuel C.S."/>
            <person name="Stasiewicz M.J."/>
            <person name="Burrell A."/>
            <person name="Roof S."/>
            <person name="Strawn L."/>
            <person name="Fortes E.D."/>
            <person name="Nightingale K.K."/>
            <person name="Kephart D."/>
            <person name="Wiedmann M."/>
        </authorList>
    </citation>
    <scope>NUCLEOTIDE SEQUENCE [LARGE SCALE GENOMIC DNA]</scope>
    <source>
        <strain evidence="4 5">FSL S10-1188</strain>
    </source>
</reference>
<evidence type="ECO:0000256" key="2">
    <source>
        <dbReference type="ARBA" id="ARBA00023002"/>
    </source>
</evidence>
<comment type="caution">
    <text evidence="4">The sequence shown here is derived from an EMBL/GenBank/DDBJ whole genome shotgun (WGS) entry which is preliminary data.</text>
</comment>
<dbReference type="GO" id="GO:0004148">
    <property type="term" value="F:dihydrolipoyl dehydrogenase (NADH) activity"/>
    <property type="evidence" value="ECO:0007669"/>
    <property type="project" value="UniProtKB-EC"/>
</dbReference>
<evidence type="ECO:0000313" key="4">
    <source>
        <dbReference type="EMBL" id="EUJ17571.1"/>
    </source>
</evidence>
<dbReference type="Pfam" id="PF00890">
    <property type="entry name" value="FAD_binding_2"/>
    <property type="match status" value="1"/>
</dbReference>
<dbReference type="EMBL" id="AOCG01000012">
    <property type="protein sequence ID" value="EUJ17571.1"/>
    <property type="molecule type" value="Genomic_DNA"/>
</dbReference>
<evidence type="ECO:0000313" key="5">
    <source>
        <dbReference type="Proteomes" id="UP000019246"/>
    </source>
</evidence>
<dbReference type="Gene3D" id="3.50.50.60">
    <property type="entry name" value="FAD/NAD(P)-binding domain"/>
    <property type="match status" value="1"/>
</dbReference>
<organism evidence="4 5">
    <name type="scientific">Listeria aquatica FSL S10-1188</name>
    <dbReference type="NCBI Taxonomy" id="1265818"/>
    <lineage>
        <taxon>Bacteria</taxon>
        <taxon>Bacillati</taxon>
        <taxon>Bacillota</taxon>
        <taxon>Bacilli</taxon>
        <taxon>Bacillales</taxon>
        <taxon>Listeriaceae</taxon>
        <taxon>Listeria</taxon>
    </lineage>
</organism>
<feature type="domain" description="FAD-dependent oxidoreductase 2 FAD-binding" evidence="3">
    <location>
        <begin position="6"/>
        <end position="26"/>
    </location>
</feature>
<protein>
    <submittedName>
        <fullName evidence="4">Dihydrolipoamide dehydrogenase</fullName>
        <ecNumber evidence="4">1.8.1.4</ecNumber>
    </submittedName>
</protein>
<accession>W7B4A5</accession>
<proteinExistence type="predicted"/>
<evidence type="ECO:0000256" key="1">
    <source>
        <dbReference type="ARBA" id="ARBA00022630"/>
    </source>
</evidence>
<dbReference type="SUPFAM" id="SSF51905">
    <property type="entry name" value="FAD/NAD(P)-binding domain"/>
    <property type="match status" value="1"/>
</dbReference>
<dbReference type="Proteomes" id="UP000019246">
    <property type="component" value="Unassembled WGS sequence"/>
</dbReference>
<evidence type="ECO:0000259" key="3">
    <source>
        <dbReference type="Pfam" id="PF00890"/>
    </source>
</evidence>